<evidence type="ECO:0000256" key="1">
    <source>
        <dbReference type="SAM" id="SignalP"/>
    </source>
</evidence>
<dbReference type="OrthoDB" id="3515089at2"/>
<sequence>MYAGRMVAAVASTGAVLVAVPSAAAATQAEWHVVKSVEPKYSKGFSDFDRVLAVGAAEAWVFGAGDGAEFAEEPTNDMLAYRFDGRTWRHTKLPGRLGNLWGPVVETGPSAVYAMARFQLPEAPSPPRKAHYSSTLVRWNGTRWTAMKGWKGYHLQAMAVLGPKNIWAFGSRVQNGRLVPVSVHYDGGKWTASTAPYLVEAVVKGPKGRLFATGYKPDGSLYGSGTARALRFDGKRWRQLPDSACNGATHLARHRGKLVGTCTRYYDDGSVVGVFVVWNGAVWVAEKPKAARGGALGAPVPARDGGLWFAGTDAKGKGALLHRSASGAWSRTAISPEPLSGASYDSAGHMAALPGTSSLLRAGHTEDDMGDPTGALVRLDLP</sequence>
<dbReference type="Proteomes" id="UP000272400">
    <property type="component" value="Unassembled WGS sequence"/>
</dbReference>
<organism evidence="2 3">
    <name type="scientific">Actinocorallia herbida</name>
    <dbReference type="NCBI Taxonomy" id="58109"/>
    <lineage>
        <taxon>Bacteria</taxon>
        <taxon>Bacillati</taxon>
        <taxon>Actinomycetota</taxon>
        <taxon>Actinomycetes</taxon>
        <taxon>Streptosporangiales</taxon>
        <taxon>Thermomonosporaceae</taxon>
        <taxon>Actinocorallia</taxon>
    </lineage>
</organism>
<gene>
    <name evidence="2" type="ORF">EDD29_2374</name>
</gene>
<protein>
    <recommendedName>
        <fullName evidence="4">Tachylectin</fullName>
    </recommendedName>
</protein>
<proteinExistence type="predicted"/>
<evidence type="ECO:0008006" key="4">
    <source>
        <dbReference type="Google" id="ProtNLM"/>
    </source>
</evidence>
<reference evidence="2 3" key="1">
    <citation type="submission" date="2018-11" db="EMBL/GenBank/DDBJ databases">
        <title>Sequencing the genomes of 1000 actinobacteria strains.</title>
        <authorList>
            <person name="Klenk H.-P."/>
        </authorList>
    </citation>
    <scope>NUCLEOTIDE SEQUENCE [LARGE SCALE GENOMIC DNA]</scope>
    <source>
        <strain evidence="2 3">DSM 44254</strain>
    </source>
</reference>
<dbReference type="SUPFAM" id="SSF50965">
    <property type="entry name" value="Galactose oxidase, central domain"/>
    <property type="match status" value="1"/>
</dbReference>
<accession>A0A3N1CUE2</accession>
<dbReference type="AlphaFoldDB" id="A0A3N1CUE2"/>
<comment type="caution">
    <text evidence="2">The sequence shown here is derived from an EMBL/GenBank/DDBJ whole genome shotgun (WGS) entry which is preliminary data.</text>
</comment>
<keyword evidence="1" id="KW-0732">Signal</keyword>
<evidence type="ECO:0000313" key="3">
    <source>
        <dbReference type="Proteomes" id="UP000272400"/>
    </source>
</evidence>
<dbReference type="RefSeq" id="WP_148085930.1">
    <property type="nucleotide sequence ID" value="NZ_RJKE01000001.1"/>
</dbReference>
<feature type="signal peptide" evidence="1">
    <location>
        <begin position="1"/>
        <end position="25"/>
    </location>
</feature>
<feature type="chain" id="PRO_5018100387" description="Tachylectin" evidence="1">
    <location>
        <begin position="26"/>
        <end position="382"/>
    </location>
</feature>
<keyword evidence="3" id="KW-1185">Reference proteome</keyword>
<name>A0A3N1CUE2_9ACTN</name>
<dbReference type="InterPro" id="IPR011043">
    <property type="entry name" value="Gal_Oxase/kelch_b-propeller"/>
</dbReference>
<evidence type="ECO:0000313" key="2">
    <source>
        <dbReference type="EMBL" id="ROO84845.1"/>
    </source>
</evidence>
<dbReference type="EMBL" id="RJKE01000001">
    <property type="protein sequence ID" value="ROO84845.1"/>
    <property type="molecule type" value="Genomic_DNA"/>
</dbReference>